<accession>A0A2H1K499</accession>
<gene>
    <name evidence="2" type="ORF">BANT10_02661</name>
</gene>
<proteinExistence type="predicted"/>
<dbReference type="Gene3D" id="3.30.530.20">
    <property type="match status" value="1"/>
</dbReference>
<protein>
    <submittedName>
        <fullName evidence="2">Polyketide cyclase / dehydrase and lipid transport</fullName>
    </submittedName>
</protein>
<dbReference type="RefSeq" id="WP_101620576.1">
    <property type="nucleotide sequence ID" value="NZ_FXZE01000013.1"/>
</dbReference>
<name>A0A2H1K499_9MICO</name>
<reference evidence="3" key="1">
    <citation type="submission" date="2017-03" db="EMBL/GenBank/DDBJ databases">
        <authorList>
            <person name="Monnet C."/>
        </authorList>
    </citation>
    <scope>NUCLEOTIDE SEQUENCE [LARGE SCALE GENOMIC DNA]</scope>
    <source>
        <strain evidence="3">P10</strain>
    </source>
</reference>
<feature type="compositionally biased region" description="Low complexity" evidence="1">
    <location>
        <begin position="8"/>
        <end position="20"/>
    </location>
</feature>
<dbReference type="AlphaFoldDB" id="A0A2H1K499"/>
<sequence>MTEPTSNSSASGDGASASDASIFDTIDPALKVVSAEIEIAAPASEIFELIADPVRQPEWDGNDNLGTAAQGQRPTSASGSFITTLSKGVDRENHIVDFEEGRLIAWKPSEVGGEPFGQKWTWEIEARGERSSLVRQTYDWTELRDPQRLPRAQSTTTERLLASLEGLKALAEG</sequence>
<evidence type="ECO:0000313" key="3">
    <source>
        <dbReference type="Proteomes" id="UP000234342"/>
    </source>
</evidence>
<dbReference type="SUPFAM" id="SSF55961">
    <property type="entry name" value="Bet v1-like"/>
    <property type="match status" value="1"/>
</dbReference>
<evidence type="ECO:0000313" key="2">
    <source>
        <dbReference type="EMBL" id="SMX94469.1"/>
    </source>
</evidence>
<dbReference type="Pfam" id="PF10604">
    <property type="entry name" value="Polyketide_cyc2"/>
    <property type="match status" value="1"/>
</dbReference>
<feature type="region of interest" description="Disordered" evidence="1">
    <location>
        <begin position="1"/>
        <end position="20"/>
    </location>
</feature>
<evidence type="ECO:0000256" key="1">
    <source>
        <dbReference type="SAM" id="MobiDB-lite"/>
    </source>
</evidence>
<dbReference type="InterPro" id="IPR023393">
    <property type="entry name" value="START-like_dom_sf"/>
</dbReference>
<dbReference type="EMBL" id="FXZE01000013">
    <property type="protein sequence ID" value="SMX94469.1"/>
    <property type="molecule type" value="Genomic_DNA"/>
</dbReference>
<feature type="compositionally biased region" description="Polar residues" evidence="1">
    <location>
        <begin position="64"/>
        <end position="80"/>
    </location>
</feature>
<dbReference type="InterPro" id="IPR019587">
    <property type="entry name" value="Polyketide_cyclase/dehydratase"/>
</dbReference>
<keyword evidence="3" id="KW-1185">Reference proteome</keyword>
<feature type="region of interest" description="Disordered" evidence="1">
    <location>
        <begin position="58"/>
        <end position="80"/>
    </location>
</feature>
<organism evidence="2 3">
    <name type="scientific">Brevibacterium antiquum</name>
    <dbReference type="NCBI Taxonomy" id="234835"/>
    <lineage>
        <taxon>Bacteria</taxon>
        <taxon>Bacillati</taxon>
        <taxon>Actinomycetota</taxon>
        <taxon>Actinomycetes</taxon>
        <taxon>Micrococcales</taxon>
        <taxon>Brevibacteriaceae</taxon>
        <taxon>Brevibacterium</taxon>
    </lineage>
</organism>
<dbReference type="Proteomes" id="UP000234342">
    <property type="component" value="Unassembled WGS sequence"/>
</dbReference>